<dbReference type="Proteomes" id="UP001140011">
    <property type="component" value="Unassembled WGS sequence"/>
</dbReference>
<feature type="compositionally biased region" description="Polar residues" evidence="1">
    <location>
        <begin position="28"/>
        <end position="41"/>
    </location>
</feature>
<dbReference type="EMBL" id="JANBUH010000006">
    <property type="protein sequence ID" value="KAJ2757113.1"/>
    <property type="molecule type" value="Genomic_DNA"/>
</dbReference>
<reference evidence="4" key="1">
    <citation type="submission" date="2022-07" db="EMBL/GenBank/DDBJ databases">
        <title>Phylogenomic reconstructions and comparative analyses of Kickxellomycotina fungi.</title>
        <authorList>
            <person name="Reynolds N.K."/>
            <person name="Stajich J.E."/>
            <person name="Barry K."/>
            <person name="Grigoriev I.V."/>
            <person name="Crous P."/>
            <person name="Smith M.E."/>
        </authorList>
    </citation>
    <scope>NUCLEOTIDE SEQUENCE</scope>
    <source>
        <strain evidence="4">BCRC 34297</strain>
    </source>
</reference>
<keyword evidence="3" id="KW-0732">Signal</keyword>
<evidence type="ECO:0000256" key="3">
    <source>
        <dbReference type="SAM" id="SignalP"/>
    </source>
</evidence>
<feature type="transmembrane region" description="Helical" evidence="2">
    <location>
        <begin position="110"/>
        <end position="133"/>
    </location>
</feature>
<proteinExistence type="predicted"/>
<feature type="signal peptide" evidence="3">
    <location>
        <begin position="1"/>
        <end position="26"/>
    </location>
</feature>
<organism evidence="4 5">
    <name type="scientific">Coemansia pectinata</name>
    <dbReference type="NCBI Taxonomy" id="1052879"/>
    <lineage>
        <taxon>Eukaryota</taxon>
        <taxon>Fungi</taxon>
        <taxon>Fungi incertae sedis</taxon>
        <taxon>Zoopagomycota</taxon>
        <taxon>Kickxellomycotina</taxon>
        <taxon>Kickxellomycetes</taxon>
        <taxon>Kickxellales</taxon>
        <taxon>Kickxellaceae</taxon>
        <taxon>Coemansia</taxon>
    </lineage>
</organism>
<keyword evidence="2" id="KW-1133">Transmembrane helix</keyword>
<protein>
    <submittedName>
        <fullName evidence="4">Uncharacterized protein</fullName>
    </submittedName>
</protein>
<keyword evidence="2" id="KW-0472">Membrane</keyword>
<sequence length="200" mass="22186">MDDMAFAPLAALSRLLCTLFWRGSLPSTTNQSSAQEQTSVVTDKAVPDPAAPEVVPSPHSNLADPVVAIRRSVDEVAMYRLYLSTIPTIVTAVVYYTLLPQEYSLSSLGYLKVFLIGCIRIIQSLAWLPQILVNYKAKSGSLMPVAFVLHMLAYTIASAIFSHLSGYSMFGEIAEYSFPVYLSYVILIVQWIMYCKVKQD</sequence>
<feature type="transmembrane region" description="Helical" evidence="2">
    <location>
        <begin position="145"/>
        <end position="164"/>
    </location>
</feature>
<dbReference type="AlphaFoldDB" id="A0A9W8LD92"/>
<feature type="chain" id="PRO_5040996919" evidence="3">
    <location>
        <begin position="27"/>
        <end position="200"/>
    </location>
</feature>
<keyword evidence="5" id="KW-1185">Reference proteome</keyword>
<accession>A0A9W8LD92</accession>
<evidence type="ECO:0000256" key="1">
    <source>
        <dbReference type="SAM" id="MobiDB-lite"/>
    </source>
</evidence>
<gene>
    <name evidence="4" type="ORF">GGI19_000265</name>
</gene>
<evidence type="ECO:0000313" key="5">
    <source>
        <dbReference type="Proteomes" id="UP001140011"/>
    </source>
</evidence>
<dbReference type="OrthoDB" id="378564at2759"/>
<feature type="transmembrane region" description="Helical" evidence="2">
    <location>
        <begin position="79"/>
        <end position="98"/>
    </location>
</feature>
<feature type="region of interest" description="Disordered" evidence="1">
    <location>
        <begin position="28"/>
        <end position="57"/>
    </location>
</feature>
<name>A0A9W8LD92_9FUNG</name>
<evidence type="ECO:0000256" key="2">
    <source>
        <dbReference type="SAM" id="Phobius"/>
    </source>
</evidence>
<comment type="caution">
    <text evidence="4">The sequence shown here is derived from an EMBL/GenBank/DDBJ whole genome shotgun (WGS) entry which is preliminary data.</text>
</comment>
<evidence type="ECO:0000313" key="4">
    <source>
        <dbReference type="EMBL" id="KAJ2757113.1"/>
    </source>
</evidence>
<feature type="compositionally biased region" description="Low complexity" evidence="1">
    <location>
        <begin position="47"/>
        <end position="57"/>
    </location>
</feature>
<keyword evidence="2" id="KW-0812">Transmembrane</keyword>
<feature type="transmembrane region" description="Helical" evidence="2">
    <location>
        <begin position="176"/>
        <end position="194"/>
    </location>
</feature>